<dbReference type="PANTHER" id="PTHR24416:SF611">
    <property type="entry name" value="TYROSINE-PROTEIN KINASE TRANSMEMBRANE RECEPTOR ROR"/>
    <property type="match status" value="1"/>
</dbReference>
<protein>
    <submittedName>
        <fullName evidence="2">4349_t:CDS:1</fullName>
    </submittedName>
</protein>
<keyword evidence="3" id="KW-1185">Reference proteome</keyword>
<dbReference type="GO" id="GO:0005524">
    <property type="term" value="F:ATP binding"/>
    <property type="evidence" value="ECO:0007669"/>
    <property type="project" value="InterPro"/>
</dbReference>
<dbReference type="InterPro" id="IPR011009">
    <property type="entry name" value="Kinase-like_dom_sf"/>
</dbReference>
<dbReference type="SUPFAM" id="SSF56112">
    <property type="entry name" value="Protein kinase-like (PK-like)"/>
    <property type="match status" value="1"/>
</dbReference>
<reference evidence="2" key="1">
    <citation type="submission" date="2021-06" db="EMBL/GenBank/DDBJ databases">
        <authorList>
            <person name="Kallberg Y."/>
            <person name="Tangrot J."/>
            <person name="Rosling A."/>
        </authorList>
    </citation>
    <scope>NUCLEOTIDE SEQUENCE</scope>
    <source>
        <strain evidence="2">CL551</strain>
    </source>
</reference>
<evidence type="ECO:0000313" key="2">
    <source>
        <dbReference type="EMBL" id="CAG8477877.1"/>
    </source>
</evidence>
<sequence length="218" mass="25508">MNDVCLKSIENSGDPIKFLREIKTQQRLNNNNFFIKVLGITKPSNSLNYMVVTQLAGEGSLREYLDRKYSELSWRDKLNILWRISYGLKFIHSRKLIHKGLHSGNVLIGGGDISYIGDFGLSERINYGTPSLILDLMKRCWSAEPRDRPTALELFNTLHEWWMCLDEGYNESHEMFKQIREIEESNKDLNKSKPLKYVTHPQAIYISRFFDFPSAFHR</sequence>
<dbReference type="PROSITE" id="PS50011">
    <property type="entry name" value="PROTEIN_KINASE_DOM"/>
    <property type="match status" value="1"/>
</dbReference>
<name>A0A9N8Z729_9GLOM</name>
<dbReference type="Proteomes" id="UP000789342">
    <property type="component" value="Unassembled WGS sequence"/>
</dbReference>
<dbReference type="InterPro" id="IPR050122">
    <property type="entry name" value="RTK"/>
</dbReference>
<dbReference type="CDD" id="cd00180">
    <property type="entry name" value="PKc"/>
    <property type="match status" value="1"/>
</dbReference>
<dbReference type="GO" id="GO:0043235">
    <property type="term" value="C:receptor complex"/>
    <property type="evidence" value="ECO:0007669"/>
    <property type="project" value="TreeGrafter"/>
</dbReference>
<dbReference type="Gene3D" id="1.10.510.10">
    <property type="entry name" value="Transferase(Phosphotransferase) domain 1"/>
    <property type="match status" value="2"/>
</dbReference>
<proteinExistence type="predicted"/>
<dbReference type="GO" id="GO:0007169">
    <property type="term" value="P:cell surface receptor protein tyrosine kinase signaling pathway"/>
    <property type="evidence" value="ECO:0007669"/>
    <property type="project" value="TreeGrafter"/>
</dbReference>
<feature type="domain" description="Protein kinase" evidence="1">
    <location>
        <begin position="1"/>
        <end position="218"/>
    </location>
</feature>
<dbReference type="GO" id="GO:0005886">
    <property type="term" value="C:plasma membrane"/>
    <property type="evidence" value="ECO:0007669"/>
    <property type="project" value="TreeGrafter"/>
</dbReference>
<evidence type="ECO:0000313" key="3">
    <source>
        <dbReference type="Proteomes" id="UP000789342"/>
    </source>
</evidence>
<accession>A0A9N8Z729</accession>
<comment type="caution">
    <text evidence="2">The sequence shown here is derived from an EMBL/GenBank/DDBJ whole genome shotgun (WGS) entry which is preliminary data.</text>
</comment>
<gene>
    <name evidence="2" type="ORF">AMORRO_LOCUS2166</name>
</gene>
<dbReference type="InterPro" id="IPR000719">
    <property type="entry name" value="Prot_kinase_dom"/>
</dbReference>
<dbReference type="OrthoDB" id="5789657at2759"/>
<dbReference type="AlphaFoldDB" id="A0A9N8Z729"/>
<dbReference type="InterPro" id="IPR001245">
    <property type="entry name" value="Ser-Thr/Tyr_kinase_cat_dom"/>
</dbReference>
<organism evidence="2 3">
    <name type="scientific">Acaulospora morrowiae</name>
    <dbReference type="NCBI Taxonomy" id="94023"/>
    <lineage>
        <taxon>Eukaryota</taxon>
        <taxon>Fungi</taxon>
        <taxon>Fungi incertae sedis</taxon>
        <taxon>Mucoromycota</taxon>
        <taxon>Glomeromycotina</taxon>
        <taxon>Glomeromycetes</taxon>
        <taxon>Diversisporales</taxon>
        <taxon>Acaulosporaceae</taxon>
        <taxon>Acaulospora</taxon>
    </lineage>
</organism>
<dbReference type="Pfam" id="PF07714">
    <property type="entry name" value="PK_Tyr_Ser-Thr"/>
    <property type="match status" value="1"/>
</dbReference>
<evidence type="ECO:0000259" key="1">
    <source>
        <dbReference type="PROSITE" id="PS50011"/>
    </source>
</evidence>
<dbReference type="PANTHER" id="PTHR24416">
    <property type="entry name" value="TYROSINE-PROTEIN KINASE RECEPTOR"/>
    <property type="match status" value="1"/>
</dbReference>
<dbReference type="GO" id="GO:0004714">
    <property type="term" value="F:transmembrane receptor protein tyrosine kinase activity"/>
    <property type="evidence" value="ECO:0007669"/>
    <property type="project" value="TreeGrafter"/>
</dbReference>
<dbReference type="EMBL" id="CAJVPV010000894">
    <property type="protein sequence ID" value="CAG8477877.1"/>
    <property type="molecule type" value="Genomic_DNA"/>
</dbReference>